<gene>
    <name evidence="1" type="ORF">METZ01_LOCUS503530</name>
</gene>
<feature type="non-terminal residue" evidence="1">
    <location>
        <position position="1"/>
    </location>
</feature>
<proteinExistence type="predicted"/>
<dbReference type="AlphaFoldDB" id="A0A383E1I7"/>
<protein>
    <submittedName>
        <fullName evidence="1">Uncharacterized protein</fullName>
    </submittedName>
</protein>
<sequence>FGAGRHTTVVERFTRTAEDTIDYQIVVTDPTEYSTPWTAAIPMTALGGQLYEYACHEGNYAMANILSGARAEEQAAETATH</sequence>
<accession>A0A383E1I7</accession>
<organism evidence="1">
    <name type="scientific">marine metagenome</name>
    <dbReference type="NCBI Taxonomy" id="408172"/>
    <lineage>
        <taxon>unclassified sequences</taxon>
        <taxon>metagenomes</taxon>
        <taxon>ecological metagenomes</taxon>
    </lineage>
</organism>
<name>A0A383E1I7_9ZZZZ</name>
<reference evidence="1" key="1">
    <citation type="submission" date="2018-05" db="EMBL/GenBank/DDBJ databases">
        <authorList>
            <person name="Lanie J.A."/>
            <person name="Ng W.-L."/>
            <person name="Kazmierczak K.M."/>
            <person name="Andrzejewski T.M."/>
            <person name="Davidsen T.M."/>
            <person name="Wayne K.J."/>
            <person name="Tettelin H."/>
            <person name="Glass J.I."/>
            <person name="Rusch D."/>
            <person name="Podicherti R."/>
            <person name="Tsui H.-C.T."/>
            <person name="Winkler M.E."/>
        </authorList>
    </citation>
    <scope>NUCLEOTIDE SEQUENCE</scope>
</reference>
<dbReference type="EMBL" id="UINC01222063">
    <property type="protein sequence ID" value="SVE50676.1"/>
    <property type="molecule type" value="Genomic_DNA"/>
</dbReference>
<evidence type="ECO:0000313" key="1">
    <source>
        <dbReference type="EMBL" id="SVE50676.1"/>
    </source>
</evidence>